<reference evidence="2 3" key="1">
    <citation type="journal article" date="2023" name="Plants (Basel)">
        <title>Bridging the Gap: Combining Genomics and Transcriptomics Approaches to Understand Stylosanthes scabra, an Orphan Legume from the Brazilian Caatinga.</title>
        <authorList>
            <person name="Ferreira-Neto J.R.C."/>
            <person name="da Silva M.D."/>
            <person name="Binneck E."/>
            <person name="de Melo N.F."/>
            <person name="da Silva R.H."/>
            <person name="de Melo A.L.T.M."/>
            <person name="Pandolfi V."/>
            <person name="Bustamante F.O."/>
            <person name="Brasileiro-Vidal A.C."/>
            <person name="Benko-Iseppon A.M."/>
        </authorList>
    </citation>
    <scope>NUCLEOTIDE SEQUENCE [LARGE SCALE GENOMIC DNA]</scope>
    <source>
        <tissue evidence="2">Leaves</tissue>
    </source>
</reference>
<proteinExistence type="predicted"/>
<feature type="region of interest" description="Disordered" evidence="1">
    <location>
        <begin position="49"/>
        <end position="83"/>
    </location>
</feature>
<keyword evidence="3" id="KW-1185">Reference proteome</keyword>
<name>A0ABU6VGZ0_9FABA</name>
<organism evidence="2 3">
    <name type="scientific">Stylosanthes scabra</name>
    <dbReference type="NCBI Taxonomy" id="79078"/>
    <lineage>
        <taxon>Eukaryota</taxon>
        <taxon>Viridiplantae</taxon>
        <taxon>Streptophyta</taxon>
        <taxon>Embryophyta</taxon>
        <taxon>Tracheophyta</taxon>
        <taxon>Spermatophyta</taxon>
        <taxon>Magnoliopsida</taxon>
        <taxon>eudicotyledons</taxon>
        <taxon>Gunneridae</taxon>
        <taxon>Pentapetalae</taxon>
        <taxon>rosids</taxon>
        <taxon>fabids</taxon>
        <taxon>Fabales</taxon>
        <taxon>Fabaceae</taxon>
        <taxon>Papilionoideae</taxon>
        <taxon>50 kb inversion clade</taxon>
        <taxon>dalbergioids sensu lato</taxon>
        <taxon>Dalbergieae</taxon>
        <taxon>Pterocarpus clade</taxon>
        <taxon>Stylosanthes</taxon>
    </lineage>
</organism>
<evidence type="ECO:0000313" key="2">
    <source>
        <dbReference type="EMBL" id="MED6172920.1"/>
    </source>
</evidence>
<protein>
    <submittedName>
        <fullName evidence="2">Uncharacterized protein</fullName>
    </submittedName>
</protein>
<feature type="compositionally biased region" description="Basic and acidic residues" evidence="1">
    <location>
        <begin position="49"/>
        <end position="61"/>
    </location>
</feature>
<evidence type="ECO:0000313" key="3">
    <source>
        <dbReference type="Proteomes" id="UP001341840"/>
    </source>
</evidence>
<sequence>MDFAPNTEESIHSQNSGTTRGITWVTLLAMEGVTQLCLQSNTAMCVLVKKKEGKKEKEQERRGRRGSGKKGENGQILQDTTMVVDQINSNKGRISLSRWQKEKKKKNKKYI</sequence>
<comment type="caution">
    <text evidence="2">The sequence shown here is derived from an EMBL/GenBank/DDBJ whole genome shotgun (WGS) entry which is preliminary data.</text>
</comment>
<dbReference type="Proteomes" id="UP001341840">
    <property type="component" value="Unassembled WGS sequence"/>
</dbReference>
<dbReference type="EMBL" id="JASCZI010151448">
    <property type="protein sequence ID" value="MED6172920.1"/>
    <property type="molecule type" value="Genomic_DNA"/>
</dbReference>
<gene>
    <name evidence="2" type="ORF">PIB30_054336</name>
</gene>
<accession>A0ABU6VGZ0</accession>
<evidence type="ECO:0000256" key="1">
    <source>
        <dbReference type="SAM" id="MobiDB-lite"/>
    </source>
</evidence>